<accession>A0A165G8R7</accession>
<organism evidence="2 3">
    <name type="scientific">Laetiporus sulphureus 93-53</name>
    <dbReference type="NCBI Taxonomy" id="1314785"/>
    <lineage>
        <taxon>Eukaryota</taxon>
        <taxon>Fungi</taxon>
        <taxon>Dikarya</taxon>
        <taxon>Basidiomycota</taxon>
        <taxon>Agaricomycotina</taxon>
        <taxon>Agaricomycetes</taxon>
        <taxon>Polyporales</taxon>
        <taxon>Laetiporus</taxon>
    </lineage>
</organism>
<dbReference type="EMBL" id="KV427610">
    <property type="protein sequence ID" value="KZT09988.1"/>
    <property type="molecule type" value="Genomic_DNA"/>
</dbReference>
<keyword evidence="1" id="KW-1133">Transmembrane helix</keyword>
<keyword evidence="1" id="KW-0812">Transmembrane</keyword>
<evidence type="ECO:0000313" key="2">
    <source>
        <dbReference type="EMBL" id="KZT09988.1"/>
    </source>
</evidence>
<dbReference type="RefSeq" id="XP_040767728.1">
    <property type="nucleotide sequence ID" value="XM_040902583.1"/>
</dbReference>
<sequence length="65" mass="7104">MSSVTLMRSSSWICKVNIDFQIISTGQCSLLTFRSLASYAVILAAIHLISLVRVQSVHACSLAVY</sequence>
<reference evidence="2 3" key="1">
    <citation type="journal article" date="2016" name="Mol. Biol. Evol.">
        <title>Comparative Genomics of Early-Diverging Mushroom-Forming Fungi Provides Insights into the Origins of Lignocellulose Decay Capabilities.</title>
        <authorList>
            <person name="Nagy L.G."/>
            <person name="Riley R."/>
            <person name="Tritt A."/>
            <person name="Adam C."/>
            <person name="Daum C."/>
            <person name="Floudas D."/>
            <person name="Sun H."/>
            <person name="Yadav J.S."/>
            <person name="Pangilinan J."/>
            <person name="Larsson K.H."/>
            <person name="Matsuura K."/>
            <person name="Barry K."/>
            <person name="Labutti K."/>
            <person name="Kuo R."/>
            <person name="Ohm R.A."/>
            <person name="Bhattacharya S.S."/>
            <person name="Shirouzu T."/>
            <person name="Yoshinaga Y."/>
            <person name="Martin F.M."/>
            <person name="Grigoriev I.V."/>
            <person name="Hibbett D.S."/>
        </authorList>
    </citation>
    <scope>NUCLEOTIDE SEQUENCE [LARGE SCALE GENOMIC DNA]</scope>
    <source>
        <strain evidence="2 3">93-53</strain>
    </source>
</reference>
<proteinExistence type="predicted"/>
<dbReference type="Proteomes" id="UP000076871">
    <property type="component" value="Unassembled WGS sequence"/>
</dbReference>
<feature type="transmembrane region" description="Helical" evidence="1">
    <location>
        <begin position="36"/>
        <end position="54"/>
    </location>
</feature>
<evidence type="ECO:0000256" key="1">
    <source>
        <dbReference type="SAM" id="Phobius"/>
    </source>
</evidence>
<keyword evidence="3" id="KW-1185">Reference proteome</keyword>
<dbReference type="GeneID" id="63819614"/>
<evidence type="ECO:0000313" key="3">
    <source>
        <dbReference type="Proteomes" id="UP000076871"/>
    </source>
</evidence>
<keyword evidence="1" id="KW-0472">Membrane</keyword>
<gene>
    <name evidence="2" type="ORF">LAESUDRAFT_468090</name>
</gene>
<dbReference type="AlphaFoldDB" id="A0A165G8R7"/>
<protein>
    <submittedName>
        <fullName evidence="2">Uncharacterized protein</fullName>
    </submittedName>
</protein>
<name>A0A165G8R7_9APHY</name>
<dbReference type="InParanoid" id="A0A165G8R7"/>